<keyword evidence="4 6" id="KW-1133">Transmembrane helix</keyword>
<keyword evidence="2 6" id="KW-0813">Transport</keyword>
<comment type="similarity">
    <text evidence="6">Belongs to the inorganic phosphate transporter (PiT) (TC 2.A.20) family.</text>
</comment>
<feature type="transmembrane region" description="Helical" evidence="6">
    <location>
        <begin position="88"/>
        <end position="108"/>
    </location>
</feature>
<evidence type="ECO:0000256" key="5">
    <source>
        <dbReference type="ARBA" id="ARBA00023136"/>
    </source>
</evidence>
<evidence type="ECO:0000256" key="2">
    <source>
        <dbReference type="ARBA" id="ARBA00022448"/>
    </source>
</evidence>
<dbReference type="AlphaFoldDB" id="A0A369W3P6"/>
<gene>
    <name evidence="7" type="ORF">DVH29_10195</name>
</gene>
<evidence type="ECO:0000313" key="8">
    <source>
        <dbReference type="Proteomes" id="UP000253759"/>
    </source>
</evidence>
<proteinExistence type="inferred from homology"/>
<dbReference type="InterPro" id="IPR001204">
    <property type="entry name" value="Phos_transporter"/>
</dbReference>
<dbReference type="PANTHER" id="PTHR11101:SF80">
    <property type="entry name" value="PHOSPHATE TRANSPORTER"/>
    <property type="match status" value="1"/>
</dbReference>
<dbReference type="GO" id="GO:0035435">
    <property type="term" value="P:phosphate ion transmembrane transport"/>
    <property type="evidence" value="ECO:0007669"/>
    <property type="project" value="TreeGrafter"/>
</dbReference>
<feature type="transmembrane region" description="Helical" evidence="6">
    <location>
        <begin position="189"/>
        <end position="215"/>
    </location>
</feature>
<dbReference type="GO" id="GO:0016020">
    <property type="term" value="C:membrane"/>
    <property type="evidence" value="ECO:0007669"/>
    <property type="project" value="UniProtKB-SubCell"/>
</dbReference>
<organism evidence="7 8">
    <name type="scientific">Pelagibacterium lacus</name>
    <dbReference type="NCBI Taxonomy" id="2282655"/>
    <lineage>
        <taxon>Bacteria</taxon>
        <taxon>Pseudomonadati</taxon>
        <taxon>Pseudomonadota</taxon>
        <taxon>Alphaproteobacteria</taxon>
        <taxon>Hyphomicrobiales</taxon>
        <taxon>Devosiaceae</taxon>
        <taxon>Pelagibacterium</taxon>
    </lineage>
</organism>
<evidence type="ECO:0000313" key="7">
    <source>
        <dbReference type="EMBL" id="RDE08659.1"/>
    </source>
</evidence>
<feature type="transmembrane region" description="Helical" evidence="6">
    <location>
        <begin position="26"/>
        <end position="49"/>
    </location>
</feature>
<keyword evidence="3 6" id="KW-0812">Transmembrane</keyword>
<protein>
    <recommendedName>
        <fullName evidence="6">Phosphate transporter</fullName>
    </recommendedName>
</protein>
<reference evidence="8" key="1">
    <citation type="submission" date="2018-07" db="EMBL/GenBank/DDBJ databases">
        <authorList>
            <person name="Liu B.-T."/>
            <person name="Du Z."/>
        </authorList>
    </citation>
    <scope>NUCLEOTIDE SEQUENCE [LARGE SCALE GENOMIC DNA]</scope>
    <source>
        <strain evidence="8">XYN52</strain>
    </source>
</reference>
<feature type="transmembrane region" description="Helical" evidence="6">
    <location>
        <begin position="227"/>
        <end position="246"/>
    </location>
</feature>
<feature type="transmembrane region" description="Helical" evidence="6">
    <location>
        <begin position="342"/>
        <end position="361"/>
    </location>
</feature>
<dbReference type="Pfam" id="PF01384">
    <property type="entry name" value="PHO4"/>
    <property type="match status" value="1"/>
</dbReference>
<evidence type="ECO:0000256" key="1">
    <source>
        <dbReference type="ARBA" id="ARBA00004141"/>
    </source>
</evidence>
<name>A0A369W3P6_9HYPH</name>
<keyword evidence="5 6" id="KW-0472">Membrane</keyword>
<dbReference type="Proteomes" id="UP000253759">
    <property type="component" value="Unassembled WGS sequence"/>
</dbReference>
<keyword evidence="8" id="KW-1185">Reference proteome</keyword>
<evidence type="ECO:0000256" key="6">
    <source>
        <dbReference type="RuleBase" id="RU363058"/>
    </source>
</evidence>
<accession>A0A369W3P6</accession>
<keyword evidence="6" id="KW-0592">Phosphate transport</keyword>
<feature type="transmembrane region" description="Helical" evidence="6">
    <location>
        <begin position="128"/>
        <end position="151"/>
    </location>
</feature>
<feature type="transmembrane region" description="Helical" evidence="6">
    <location>
        <begin position="55"/>
        <end position="76"/>
    </location>
</feature>
<feature type="transmembrane region" description="Helical" evidence="6">
    <location>
        <begin position="469"/>
        <end position="494"/>
    </location>
</feature>
<dbReference type="RefSeq" id="WP_114646073.1">
    <property type="nucleotide sequence ID" value="NZ_QQNH01000013.1"/>
</dbReference>
<feature type="transmembrane region" description="Helical" evidence="6">
    <location>
        <begin position="163"/>
        <end position="183"/>
    </location>
</feature>
<dbReference type="PANTHER" id="PTHR11101">
    <property type="entry name" value="PHOSPHATE TRANSPORTER"/>
    <property type="match status" value="1"/>
</dbReference>
<sequence length="500" mass="51319">MAKSAIDKDLKRVGQLKSAAHDSARAAAAPGLALVFLLAALVWASFSVAAGPQSYLVVIATVIAAYMALNIGANDVANNMGPAVGAKALTMGGALLIAAICEAAGALLAGGDVVTTISRDLIVPDTTLGGTTVIMIMMAALLASALWVNLATIIGAPVSTTHAVVGGVVGAGVAAAGFSAIIWPTVGTIAASWVISPLMGGGMAAALLAIVNFTILRQSRKPEAAGVWVPVFVAVMIGVFAMYMAMKGFSRLWSPEGHIVLLIGLLGAGAGWLAARPWVDARIVGMENSNKQVGTLFRLPLIFATALLSFAHGANDVANAVGPLAAIVSIAQNGGAGDSVELPLWVLAIGALGIALGLALFGPRLIRTVGEKITKLNEIRGYCVALSAATTVLIASAFGLPVSSTHIAVGAVFGVGFLREGFSNRGLRNKAVSPEGVFLRTDHLNKTPEEAVANFHKRQKRYLVRRQHALSMGAAWVVTVPAAALLAALVYWAMALFFVP</sequence>
<comment type="subcellular location">
    <subcellularLocation>
        <location evidence="1 6">Membrane</location>
        <topology evidence="1 6">Multi-pass membrane protein</topology>
    </subcellularLocation>
</comment>
<feature type="transmembrane region" description="Helical" evidence="6">
    <location>
        <begin position="258"/>
        <end position="275"/>
    </location>
</feature>
<evidence type="ECO:0000256" key="4">
    <source>
        <dbReference type="ARBA" id="ARBA00022989"/>
    </source>
</evidence>
<dbReference type="EMBL" id="QQNH01000013">
    <property type="protein sequence ID" value="RDE08659.1"/>
    <property type="molecule type" value="Genomic_DNA"/>
</dbReference>
<feature type="transmembrane region" description="Helical" evidence="6">
    <location>
        <begin position="296"/>
        <end position="314"/>
    </location>
</feature>
<feature type="transmembrane region" description="Helical" evidence="6">
    <location>
        <begin position="406"/>
        <end position="422"/>
    </location>
</feature>
<evidence type="ECO:0000256" key="3">
    <source>
        <dbReference type="ARBA" id="ARBA00022692"/>
    </source>
</evidence>
<feature type="transmembrane region" description="Helical" evidence="6">
    <location>
        <begin position="382"/>
        <end position="400"/>
    </location>
</feature>
<comment type="caution">
    <text evidence="7">The sequence shown here is derived from an EMBL/GenBank/DDBJ whole genome shotgun (WGS) entry which is preliminary data.</text>
</comment>
<dbReference type="GO" id="GO:0005315">
    <property type="term" value="F:phosphate transmembrane transporter activity"/>
    <property type="evidence" value="ECO:0007669"/>
    <property type="project" value="InterPro"/>
</dbReference>
<dbReference type="OrthoDB" id="9779554at2"/>